<dbReference type="GO" id="GO:0004252">
    <property type="term" value="F:serine-type endopeptidase activity"/>
    <property type="evidence" value="ECO:0007669"/>
    <property type="project" value="InterPro"/>
</dbReference>
<dbReference type="CDD" id="cd00190">
    <property type="entry name" value="Tryp_SPc"/>
    <property type="match status" value="2"/>
</dbReference>
<feature type="disulfide bond" evidence="7">
    <location>
        <begin position="273"/>
        <end position="300"/>
    </location>
</feature>
<dbReference type="EMBL" id="AFYH01150249">
    <property type="status" value="NOT_ANNOTATED_CDS"/>
    <property type="molecule type" value="Genomic_DNA"/>
</dbReference>
<dbReference type="FunFam" id="2.60.120.290:FF:000013">
    <property type="entry name" value="Membrane frizzled-related protein"/>
    <property type="match status" value="1"/>
</dbReference>
<dbReference type="SMART" id="SM00042">
    <property type="entry name" value="CUB"/>
    <property type="match status" value="3"/>
</dbReference>
<evidence type="ECO:0000256" key="4">
    <source>
        <dbReference type="ARBA" id="ARBA00022825"/>
    </source>
</evidence>
<dbReference type="InterPro" id="IPR001254">
    <property type="entry name" value="Trypsin_dom"/>
</dbReference>
<dbReference type="Gene3D" id="2.40.10.10">
    <property type="entry name" value="Trypsin-like serine proteases"/>
    <property type="match status" value="2"/>
</dbReference>
<dbReference type="PROSITE" id="PS50240">
    <property type="entry name" value="TRYPSIN_DOM"/>
    <property type="match status" value="2"/>
</dbReference>
<dbReference type="CDD" id="cd00041">
    <property type="entry name" value="CUB"/>
    <property type="match status" value="3"/>
</dbReference>
<evidence type="ECO:0000256" key="7">
    <source>
        <dbReference type="PROSITE-ProRule" id="PRU00059"/>
    </source>
</evidence>
<feature type="domain" description="Peptidase S1" evidence="10">
    <location>
        <begin position="1"/>
        <end position="135"/>
    </location>
</feature>
<evidence type="ECO:0008006" key="13">
    <source>
        <dbReference type="Google" id="ProtNLM"/>
    </source>
</evidence>
<dbReference type="SUPFAM" id="SSF50494">
    <property type="entry name" value="Trypsin-like serine proteases"/>
    <property type="match status" value="2"/>
</dbReference>
<dbReference type="PRINTS" id="PR00722">
    <property type="entry name" value="CHYMOTRYPSIN"/>
</dbReference>
<evidence type="ECO:0000313" key="12">
    <source>
        <dbReference type="Proteomes" id="UP000008672"/>
    </source>
</evidence>
<reference evidence="12" key="1">
    <citation type="submission" date="2011-08" db="EMBL/GenBank/DDBJ databases">
        <title>The draft genome of Latimeria chalumnae.</title>
        <authorList>
            <person name="Di Palma F."/>
            <person name="Alfoldi J."/>
            <person name="Johnson J."/>
            <person name="Berlin A."/>
            <person name="Gnerre S."/>
            <person name="Jaffe D."/>
            <person name="MacCallum I."/>
            <person name="Young S."/>
            <person name="Walker B.J."/>
            <person name="Lander E."/>
            <person name="Lindblad-Toh K."/>
        </authorList>
    </citation>
    <scope>NUCLEOTIDE SEQUENCE [LARGE SCALE GENOMIC DNA]</scope>
    <source>
        <strain evidence="12">Wild caught</strain>
    </source>
</reference>
<reference evidence="11" key="3">
    <citation type="submission" date="2025-09" db="UniProtKB">
        <authorList>
            <consortium name="Ensembl"/>
        </authorList>
    </citation>
    <scope>IDENTIFICATION</scope>
</reference>
<feature type="domain" description="Peptidase S1" evidence="10">
    <location>
        <begin position="438"/>
        <end position="676"/>
    </location>
</feature>
<dbReference type="PANTHER" id="PTHR24252:SF18">
    <property type="entry name" value="OVOCHYMASE 1"/>
    <property type="match status" value="1"/>
</dbReference>
<dbReference type="InterPro" id="IPR033116">
    <property type="entry name" value="TRYPSIN_SER"/>
</dbReference>
<dbReference type="Pfam" id="PF00089">
    <property type="entry name" value="Trypsin"/>
    <property type="match status" value="2"/>
</dbReference>
<dbReference type="GO" id="GO:0009566">
    <property type="term" value="P:fertilization"/>
    <property type="evidence" value="ECO:0007669"/>
    <property type="project" value="UniProtKB-ARBA"/>
</dbReference>
<dbReference type="SUPFAM" id="SSF49854">
    <property type="entry name" value="Spermadhesin, CUB domain"/>
    <property type="match status" value="3"/>
</dbReference>
<keyword evidence="2" id="KW-0677">Repeat</keyword>
<name>H3AL84_LATCH</name>
<protein>
    <recommendedName>
        <fullName evidence="13">Ovochymase 2</fullName>
    </recommendedName>
</protein>
<evidence type="ECO:0000256" key="3">
    <source>
        <dbReference type="ARBA" id="ARBA00022801"/>
    </source>
</evidence>
<dbReference type="InterPro" id="IPR009003">
    <property type="entry name" value="Peptidase_S1_PA"/>
</dbReference>
<dbReference type="Pfam" id="PF00431">
    <property type="entry name" value="CUB"/>
    <property type="match status" value="3"/>
</dbReference>
<dbReference type="eggNOG" id="KOG3627">
    <property type="taxonomic scope" value="Eukaryota"/>
</dbReference>
<accession>H3AL84</accession>
<dbReference type="HOGENOM" id="CLU_004497_0_1_1"/>
<feature type="domain" description="CUB" evidence="9">
    <location>
        <begin position="153"/>
        <end position="263"/>
    </location>
</feature>
<dbReference type="Proteomes" id="UP000008672">
    <property type="component" value="Unassembled WGS sequence"/>
</dbReference>
<dbReference type="InterPro" id="IPR043504">
    <property type="entry name" value="Peptidase_S1_PA_chymotrypsin"/>
</dbReference>
<dbReference type="Ensembl" id="ENSLACT00000010484.1">
    <property type="protein sequence ID" value="ENSLACP00000010405.1"/>
    <property type="gene ID" value="ENSLACG00000009167.1"/>
</dbReference>
<dbReference type="InterPro" id="IPR001314">
    <property type="entry name" value="Peptidase_S1A"/>
</dbReference>
<evidence type="ECO:0000256" key="8">
    <source>
        <dbReference type="RuleBase" id="RU363034"/>
    </source>
</evidence>
<organism evidence="11 12">
    <name type="scientific">Latimeria chalumnae</name>
    <name type="common">Coelacanth</name>
    <dbReference type="NCBI Taxonomy" id="7897"/>
    <lineage>
        <taxon>Eukaryota</taxon>
        <taxon>Metazoa</taxon>
        <taxon>Chordata</taxon>
        <taxon>Craniata</taxon>
        <taxon>Vertebrata</taxon>
        <taxon>Euteleostomi</taxon>
        <taxon>Coelacanthiformes</taxon>
        <taxon>Coelacanthidae</taxon>
        <taxon>Latimeria</taxon>
    </lineage>
</organism>
<dbReference type="PROSITE" id="PS00135">
    <property type="entry name" value="TRYPSIN_SER"/>
    <property type="match status" value="1"/>
</dbReference>
<sequence length="836" mass="93136">IQPVCLPNPNEYFVTGTLCTTSGWGRLIERGEQSAVLQEVELPIVESKMCTSLLSVIMNQIKGEALLCAGFPDGGKDACQGDSGGPLVCQREHGTWVLVGVTSWGMGCARQWSRGSPAVFTNVSWALSWIQFNLNPGKAHFSMKELMDTCSVQGGMLPENKGQLDYPEFPNRFYQNNENCVWIINVHEGMHILLSFSQFDVEKDVFCDHDYLAVYAGTDKFVGKFCGNVVPLPLLISANSAVLKFVSDFHNYSTGFSLKYEAVEPNSQPDSGCGSLAVLLDHGVIQSMHYPKLYSNLANCHWVIHAPENHVIKLEFQDFEMEQSANCIYDSLTVYDMAENNQIANMCGDTIPPPVLSSGNVMVIKFKSDSNEVFRGFRAVFYFISTTGHLLQNKRDAVRLVLQWVINNYPLYFQQLFMSFSDICGAAPIPARFVFSRIIGGEEAIPHSWPWQVSVQIAMEHYCGGTIIRPDWVLTAAHCFHGKGKYLRLWTVVAGDHDLTVTEPQEQKRLIKDIIFHPNYNTSTLDYDIVLLQLNEPLQYNDYVRPACLPEKNEEIQPSHLCAATGWGAVEENGKPASKLQQLEVPIILSEECNKYYASRLGGVTERMLCAGFPLSESKGACKGDSGGPLICHYEDSGLNTIFGITSWGYGCGTVAYPTVYTSVHALLSWIHLQLNGTKIRNLSPLHPVYVQEKLSCPVSQTLLPFSCPDISEIRFAAGCEDVILTQSPGEIRTPTYTNSYPNGHSCQWRIIAPKNQLIKLEFKEYNMSINSENCSNFLTLYEGISNDMTLKALFCGDAAPHLIWSRSSAVTLIFATDFGDSSQGFWLAYSFHISK</sequence>
<evidence type="ECO:0000259" key="10">
    <source>
        <dbReference type="PROSITE" id="PS50240"/>
    </source>
</evidence>
<dbReference type="InterPro" id="IPR035914">
    <property type="entry name" value="Sperma_CUB_dom_sf"/>
</dbReference>
<proteinExistence type="inferred from homology"/>
<keyword evidence="1 8" id="KW-0645">Protease</keyword>
<evidence type="ECO:0000256" key="6">
    <source>
        <dbReference type="ARBA" id="ARBA00024195"/>
    </source>
</evidence>
<dbReference type="SMART" id="SM00020">
    <property type="entry name" value="Tryp_SPc"/>
    <property type="match status" value="2"/>
</dbReference>
<feature type="domain" description="CUB" evidence="9">
    <location>
        <begin position="720"/>
        <end position="833"/>
    </location>
</feature>
<evidence type="ECO:0000313" key="11">
    <source>
        <dbReference type="Ensembl" id="ENSLACP00000010405.1"/>
    </source>
</evidence>
<dbReference type="STRING" id="7897.ENSLACP00000010405"/>
<dbReference type="InterPro" id="IPR000859">
    <property type="entry name" value="CUB_dom"/>
</dbReference>
<evidence type="ECO:0000256" key="1">
    <source>
        <dbReference type="ARBA" id="ARBA00022670"/>
    </source>
</evidence>
<dbReference type="InParanoid" id="H3AL84"/>
<dbReference type="PANTHER" id="PTHR24252">
    <property type="entry name" value="ACROSIN-RELATED"/>
    <property type="match status" value="1"/>
</dbReference>
<dbReference type="PROSITE" id="PS00134">
    <property type="entry name" value="TRYPSIN_HIS"/>
    <property type="match status" value="1"/>
</dbReference>
<dbReference type="Gene3D" id="2.60.120.290">
    <property type="entry name" value="Spermadhesin, CUB domain"/>
    <property type="match status" value="3"/>
</dbReference>
<dbReference type="AlphaFoldDB" id="H3AL84"/>
<reference evidence="11" key="2">
    <citation type="submission" date="2025-08" db="UniProtKB">
        <authorList>
            <consortium name="Ensembl"/>
        </authorList>
    </citation>
    <scope>IDENTIFICATION</scope>
</reference>
<comment type="caution">
    <text evidence="7">Lacks conserved residue(s) required for the propagation of feature annotation.</text>
</comment>
<dbReference type="FunFam" id="2.60.120.290:FF:000005">
    <property type="entry name" value="Procollagen C-endopeptidase enhancer 1"/>
    <property type="match status" value="2"/>
</dbReference>
<feature type="disulfide bond" evidence="7">
    <location>
        <begin position="720"/>
        <end position="747"/>
    </location>
</feature>
<dbReference type="FunFam" id="2.40.10.10:FF:000002">
    <property type="entry name" value="Transmembrane protease serine"/>
    <property type="match status" value="1"/>
</dbReference>
<keyword evidence="4 8" id="KW-0720">Serine protease</keyword>
<dbReference type="PROSITE" id="PS01180">
    <property type="entry name" value="CUB"/>
    <property type="match status" value="3"/>
</dbReference>
<dbReference type="InterPro" id="IPR018114">
    <property type="entry name" value="TRYPSIN_HIS"/>
</dbReference>
<keyword evidence="12" id="KW-1185">Reference proteome</keyword>
<keyword evidence="5 7" id="KW-1015">Disulfide bond</keyword>
<evidence type="ECO:0000256" key="2">
    <source>
        <dbReference type="ARBA" id="ARBA00022737"/>
    </source>
</evidence>
<evidence type="ECO:0000256" key="5">
    <source>
        <dbReference type="ARBA" id="ARBA00023157"/>
    </source>
</evidence>
<dbReference type="GO" id="GO:0006508">
    <property type="term" value="P:proteolysis"/>
    <property type="evidence" value="ECO:0007669"/>
    <property type="project" value="UniProtKB-KW"/>
</dbReference>
<dbReference type="GeneTree" id="ENSGT00940000157791"/>
<comment type="similarity">
    <text evidence="6">Belongs to the peptidase S1 family. CLIP subfamily.</text>
</comment>
<feature type="domain" description="CUB" evidence="9">
    <location>
        <begin position="273"/>
        <end position="384"/>
    </location>
</feature>
<keyword evidence="3 8" id="KW-0378">Hydrolase</keyword>
<evidence type="ECO:0000259" key="9">
    <source>
        <dbReference type="PROSITE" id="PS01180"/>
    </source>
</evidence>
<dbReference type="FunFam" id="2.40.10.10:FF:000003">
    <property type="entry name" value="Transmembrane serine protease 3"/>
    <property type="match status" value="1"/>
</dbReference>
<dbReference type="OMA" id="GAFQFDH"/>